<organism evidence="2 3">
    <name type="scientific">Forsythia ovata</name>
    <dbReference type="NCBI Taxonomy" id="205694"/>
    <lineage>
        <taxon>Eukaryota</taxon>
        <taxon>Viridiplantae</taxon>
        <taxon>Streptophyta</taxon>
        <taxon>Embryophyta</taxon>
        <taxon>Tracheophyta</taxon>
        <taxon>Spermatophyta</taxon>
        <taxon>Magnoliopsida</taxon>
        <taxon>eudicotyledons</taxon>
        <taxon>Gunneridae</taxon>
        <taxon>Pentapetalae</taxon>
        <taxon>asterids</taxon>
        <taxon>lamiids</taxon>
        <taxon>Lamiales</taxon>
        <taxon>Oleaceae</taxon>
        <taxon>Forsythieae</taxon>
        <taxon>Forsythia</taxon>
    </lineage>
</organism>
<evidence type="ECO:0000256" key="1">
    <source>
        <dbReference type="SAM" id="MobiDB-lite"/>
    </source>
</evidence>
<gene>
    <name evidence="2" type="ORF">Fot_50426</name>
</gene>
<sequence length="148" mass="16527">MWSLRGCHVRSDYVQCLSQPHTTTCIPIVSPSRLEATESLTKAVARHPTLGTMFEGTTKSEGWPQGRPKRSDWVGGSPTPTIGLPNSWLKERITNHRLFALGHLLWQKSGATGSSQKRQRSIGFPIRKMEESLTFLNTLMIDATMHIA</sequence>
<dbReference type="Proteomes" id="UP001604277">
    <property type="component" value="Unassembled WGS sequence"/>
</dbReference>
<proteinExistence type="predicted"/>
<evidence type="ECO:0000313" key="3">
    <source>
        <dbReference type="Proteomes" id="UP001604277"/>
    </source>
</evidence>
<dbReference type="AlphaFoldDB" id="A0ABD1PY76"/>
<protein>
    <submittedName>
        <fullName evidence="2">Uncharacterized protein</fullName>
    </submittedName>
</protein>
<accession>A0ABD1PY76</accession>
<comment type="caution">
    <text evidence="2">The sequence shown here is derived from an EMBL/GenBank/DDBJ whole genome shotgun (WGS) entry which is preliminary data.</text>
</comment>
<reference evidence="3" key="1">
    <citation type="submission" date="2024-07" db="EMBL/GenBank/DDBJ databases">
        <title>Two chromosome-level genome assemblies of Korean endemic species Abeliophyllum distichum and Forsythia ovata (Oleaceae).</title>
        <authorList>
            <person name="Jang H."/>
        </authorList>
    </citation>
    <scope>NUCLEOTIDE SEQUENCE [LARGE SCALE GENOMIC DNA]</scope>
</reference>
<keyword evidence="3" id="KW-1185">Reference proteome</keyword>
<dbReference type="EMBL" id="JBFOLJ010000016">
    <property type="protein sequence ID" value="KAL2468850.1"/>
    <property type="molecule type" value="Genomic_DNA"/>
</dbReference>
<evidence type="ECO:0000313" key="2">
    <source>
        <dbReference type="EMBL" id="KAL2468850.1"/>
    </source>
</evidence>
<feature type="region of interest" description="Disordered" evidence="1">
    <location>
        <begin position="53"/>
        <end position="78"/>
    </location>
</feature>
<name>A0ABD1PY76_9LAMI</name>